<name>A0A5J4KUI8_9CHLR</name>
<dbReference type="SUPFAM" id="SSF54593">
    <property type="entry name" value="Glyoxalase/Bleomycin resistance protein/Dihydroxybiphenyl dioxygenase"/>
    <property type="match status" value="1"/>
</dbReference>
<keyword evidence="3" id="KW-1185">Reference proteome</keyword>
<evidence type="ECO:0000313" key="2">
    <source>
        <dbReference type="EMBL" id="GER91565.1"/>
    </source>
</evidence>
<evidence type="ECO:0000256" key="1">
    <source>
        <dbReference type="SAM" id="MobiDB-lite"/>
    </source>
</evidence>
<proteinExistence type="predicted"/>
<dbReference type="InterPro" id="IPR029068">
    <property type="entry name" value="Glyas_Bleomycin-R_OHBP_Dase"/>
</dbReference>
<evidence type="ECO:0000313" key="3">
    <source>
        <dbReference type="Proteomes" id="UP000326912"/>
    </source>
</evidence>
<evidence type="ECO:0008006" key="4">
    <source>
        <dbReference type="Google" id="ProtNLM"/>
    </source>
</evidence>
<dbReference type="RefSeq" id="WP_198925616.1">
    <property type="nucleotide sequence ID" value="NZ_BKZW01000004.1"/>
</dbReference>
<dbReference type="Gene3D" id="3.10.180.10">
    <property type="entry name" value="2,3-Dihydroxybiphenyl 1,2-Dioxygenase, domain 1"/>
    <property type="match status" value="1"/>
</dbReference>
<protein>
    <recommendedName>
        <fullName evidence="4">Glyoxalase/fosfomycin resistance/dioxygenase domain-containing protein</fullName>
    </recommendedName>
</protein>
<organism evidence="2 3">
    <name type="scientific">Dictyobacter vulcani</name>
    <dbReference type="NCBI Taxonomy" id="2607529"/>
    <lineage>
        <taxon>Bacteria</taxon>
        <taxon>Bacillati</taxon>
        <taxon>Chloroflexota</taxon>
        <taxon>Ktedonobacteria</taxon>
        <taxon>Ktedonobacterales</taxon>
        <taxon>Dictyobacteraceae</taxon>
        <taxon>Dictyobacter</taxon>
    </lineage>
</organism>
<dbReference type="AlphaFoldDB" id="A0A5J4KUI8"/>
<dbReference type="EMBL" id="BKZW01000004">
    <property type="protein sequence ID" value="GER91565.1"/>
    <property type="molecule type" value="Genomic_DNA"/>
</dbReference>
<accession>A0A5J4KUI8</accession>
<gene>
    <name evidence="2" type="ORF">KDW_57270</name>
</gene>
<feature type="region of interest" description="Disordered" evidence="1">
    <location>
        <begin position="56"/>
        <end position="75"/>
    </location>
</feature>
<reference evidence="2 3" key="1">
    <citation type="submission" date="2019-10" db="EMBL/GenBank/DDBJ databases">
        <title>Dictyobacter vulcani sp. nov., within the class Ktedonobacteria, isolated from soil of volcanic Mt. Zao.</title>
        <authorList>
            <person name="Zheng Y."/>
            <person name="Wang C.M."/>
            <person name="Sakai Y."/>
            <person name="Abe K."/>
            <person name="Yokota A."/>
            <person name="Yabe S."/>
        </authorList>
    </citation>
    <scope>NUCLEOTIDE SEQUENCE [LARGE SCALE GENOMIC DNA]</scope>
    <source>
        <strain evidence="2 3">W12</strain>
    </source>
</reference>
<sequence>MFQGLRTTIYGVNDIEKAKAWYSTVLGTQPYFDQPAYVGFNVGGFELGLSRMPHQVPQARKHIGESRMPMQHGPN</sequence>
<comment type="caution">
    <text evidence="2">The sequence shown here is derived from an EMBL/GenBank/DDBJ whole genome shotgun (WGS) entry which is preliminary data.</text>
</comment>
<dbReference type="Proteomes" id="UP000326912">
    <property type="component" value="Unassembled WGS sequence"/>
</dbReference>